<sequence length="390" mass="42772">MKTIHIVRQFSPSVGGLEDSVLNLCRVQRDNLGIDARVVTLNRVFGDPAVLPPTDVVQGVPVQRIGWSGSTRYPIAPQILSHLAGADIVHVHAIDFFFDYLAATRWLHGRTLVASTHGGFFHTKALRQVKALWFQTLTRASLHAYKRIVACSVSDAQMFAPIAGKRLLTIENGIDQRKFRAASSAAPTRTMISFGRFARHKQIDLLFPLLARLRAQGEDWRLIVAGRPADQTEADLAEAARASGVAEATRFVIAPSDDMLRSLFGEASYYCCLSQHEGFGLAAVEALSAGLIPVLSDIVPFRRLVEQTQVGIVRQAQDLDGLARDMRDLHRQGEAHVSAARARAIAESSRYDWDDVARRYAELYRSVLPDGSAAVPQPLAMDAARGGTLT</sequence>
<dbReference type="Pfam" id="PF00534">
    <property type="entry name" value="Glycos_transf_1"/>
    <property type="match status" value="1"/>
</dbReference>
<dbReference type="InterPro" id="IPR001296">
    <property type="entry name" value="Glyco_trans_1"/>
</dbReference>
<evidence type="ECO:0000259" key="1">
    <source>
        <dbReference type="Pfam" id="PF00534"/>
    </source>
</evidence>
<evidence type="ECO:0000313" key="3">
    <source>
        <dbReference type="EMBL" id="NVN11646.1"/>
    </source>
</evidence>
<accession>A0A7Y7IWG9</accession>
<keyword evidence="3" id="KW-0808">Transferase</keyword>
<dbReference type="InterPro" id="IPR028098">
    <property type="entry name" value="Glyco_trans_4-like_N"/>
</dbReference>
<dbReference type="PANTHER" id="PTHR12526:SF638">
    <property type="entry name" value="SPORE COAT PROTEIN SA"/>
    <property type="match status" value="1"/>
</dbReference>
<dbReference type="EMBL" id="JABXXP010000218">
    <property type="protein sequence ID" value="NVN11646.1"/>
    <property type="molecule type" value="Genomic_DNA"/>
</dbReference>
<evidence type="ECO:0000313" key="4">
    <source>
        <dbReference type="Proteomes" id="UP000534870"/>
    </source>
</evidence>
<dbReference type="Proteomes" id="UP000534870">
    <property type="component" value="Unassembled WGS sequence"/>
</dbReference>
<feature type="domain" description="Glycosyltransferase subfamily 4-like N-terminal" evidence="2">
    <location>
        <begin position="14"/>
        <end position="175"/>
    </location>
</feature>
<dbReference type="AlphaFoldDB" id="A0A7Y7IWG9"/>
<feature type="domain" description="Glycosyl transferase family 1" evidence="1">
    <location>
        <begin position="185"/>
        <end position="335"/>
    </location>
</feature>
<reference evidence="3 4" key="1">
    <citation type="submission" date="2020-06" db="EMBL/GenBank/DDBJ databases">
        <title>Description of novel acetic acid bacteria.</title>
        <authorList>
            <person name="Sombolestani A."/>
        </authorList>
    </citation>
    <scope>NUCLEOTIDE SEQUENCE [LARGE SCALE GENOMIC DNA]</scope>
    <source>
        <strain evidence="3 4">LMG 31431</strain>
    </source>
</reference>
<dbReference type="Gene3D" id="3.40.50.2000">
    <property type="entry name" value="Glycogen Phosphorylase B"/>
    <property type="match status" value="2"/>
</dbReference>
<comment type="caution">
    <text evidence="3">The sequence shown here is derived from an EMBL/GenBank/DDBJ whole genome shotgun (WGS) entry which is preliminary data.</text>
</comment>
<dbReference type="RefSeq" id="WP_176640341.1">
    <property type="nucleotide sequence ID" value="NZ_JABXXP010000218.1"/>
</dbReference>
<evidence type="ECO:0000259" key="2">
    <source>
        <dbReference type="Pfam" id="PF13439"/>
    </source>
</evidence>
<dbReference type="Pfam" id="PF13439">
    <property type="entry name" value="Glyco_transf_4"/>
    <property type="match status" value="1"/>
</dbReference>
<dbReference type="CDD" id="cd03801">
    <property type="entry name" value="GT4_PimA-like"/>
    <property type="match status" value="1"/>
</dbReference>
<gene>
    <name evidence="3" type="ORF">HUK84_11015</name>
</gene>
<name>A0A7Y7IWG9_9PROT</name>
<dbReference type="PANTHER" id="PTHR12526">
    <property type="entry name" value="GLYCOSYLTRANSFERASE"/>
    <property type="match status" value="1"/>
</dbReference>
<organism evidence="3 4">
    <name type="scientific">Nguyenibacter vanlangensis</name>
    <dbReference type="NCBI Taxonomy" id="1216886"/>
    <lineage>
        <taxon>Bacteria</taxon>
        <taxon>Pseudomonadati</taxon>
        <taxon>Pseudomonadota</taxon>
        <taxon>Alphaproteobacteria</taxon>
        <taxon>Acetobacterales</taxon>
        <taxon>Acetobacteraceae</taxon>
        <taxon>Nguyenibacter</taxon>
    </lineage>
</organism>
<dbReference type="SUPFAM" id="SSF53756">
    <property type="entry name" value="UDP-Glycosyltransferase/glycogen phosphorylase"/>
    <property type="match status" value="1"/>
</dbReference>
<proteinExistence type="predicted"/>
<dbReference type="GO" id="GO:0016757">
    <property type="term" value="F:glycosyltransferase activity"/>
    <property type="evidence" value="ECO:0007669"/>
    <property type="project" value="InterPro"/>
</dbReference>
<protein>
    <submittedName>
        <fullName evidence="3">Glycosyltransferase family 4 protein</fullName>
    </submittedName>
</protein>